<dbReference type="EMBL" id="KZ613948">
    <property type="protein sequence ID" value="PMD37964.1"/>
    <property type="molecule type" value="Genomic_DNA"/>
</dbReference>
<sequence length="95" mass="10798">MAAPPAVTAHILRNFSIAFVGIVGTIAGITEVYNIASMKDREATKGWGERRQYNAKPQPQQDRLDTIFDRTHLLNKAKEAKPWNRTASEFERAKW</sequence>
<evidence type="ECO:0000256" key="1">
    <source>
        <dbReference type="SAM" id="Phobius"/>
    </source>
</evidence>
<gene>
    <name evidence="2" type="ORF">L207DRAFT_635399</name>
</gene>
<name>A0A2J6RHG4_HYAVF</name>
<keyword evidence="1" id="KW-1133">Transmembrane helix</keyword>
<dbReference type="AlphaFoldDB" id="A0A2J6RHG4"/>
<keyword evidence="1" id="KW-0812">Transmembrane</keyword>
<dbReference type="OrthoDB" id="3531976at2759"/>
<dbReference type="Proteomes" id="UP000235786">
    <property type="component" value="Unassembled WGS sequence"/>
</dbReference>
<accession>A0A2J6RHG4</accession>
<organism evidence="2 3">
    <name type="scientific">Hyaloscypha variabilis (strain UAMH 11265 / GT02V1 / F)</name>
    <name type="common">Meliniomyces variabilis</name>
    <dbReference type="NCBI Taxonomy" id="1149755"/>
    <lineage>
        <taxon>Eukaryota</taxon>
        <taxon>Fungi</taxon>
        <taxon>Dikarya</taxon>
        <taxon>Ascomycota</taxon>
        <taxon>Pezizomycotina</taxon>
        <taxon>Leotiomycetes</taxon>
        <taxon>Helotiales</taxon>
        <taxon>Hyaloscyphaceae</taxon>
        <taxon>Hyaloscypha</taxon>
        <taxon>Hyaloscypha variabilis</taxon>
    </lineage>
</organism>
<protein>
    <submittedName>
        <fullName evidence="2">Uncharacterized protein</fullName>
    </submittedName>
</protein>
<keyword evidence="3" id="KW-1185">Reference proteome</keyword>
<proteinExistence type="predicted"/>
<evidence type="ECO:0000313" key="3">
    <source>
        <dbReference type="Proteomes" id="UP000235786"/>
    </source>
</evidence>
<reference evidence="2 3" key="1">
    <citation type="submission" date="2016-04" db="EMBL/GenBank/DDBJ databases">
        <title>A degradative enzymes factory behind the ericoid mycorrhizal symbiosis.</title>
        <authorList>
            <consortium name="DOE Joint Genome Institute"/>
            <person name="Martino E."/>
            <person name="Morin E."/>
            <person name="Grelet G."/>
            <person name="Kuo A."/>
            <person name="Kohler A."/>
            <person name="Daghino S."/>
            <person name="Barry K."/>
            <person name="Choi C."/>
            <person name="Cichocki N."/>
            <person name="Clum A."/>
            <person name="Copeland A."/>
            <person name="Hainaut M."/>
            <person name="Haridas S."/>
            <person name="Labutti K."/>
            <person name="Lindquist E."/>
            <person name="Lipzen A."/>
            <person name="Khouja H.-R."/>
            <person name="Murat C."/>
            <person name="Ohm R."/>
            <person name="Olson A."/>
            <person name="Spatafora J."/>
            <person name="Veneault-Fourrey C."/>
            <person name="Henrissat B."/>
            <person name="Grigoriev I."/>
            <person name="Martin F."/>
            <person name="Perotto S."/>
        </authorList>
    </citation>
    <scope>NUCLEOTIDE SEQUENCE [LARGE SCALE GENOMIC DNA]</scope>
    <source>
        <strain evidence="2 3">F</strain>
    </source>
</reference>
<keyword evidence="1" id="KW-0472">Membrane</keyword>
<feature type="transmembrane region" description="Helical" evidence="1">
    <location>
        <begin position="15"/>
        <end position="36"/>
    </location>
</feature>
<evidence type="ECO:0000313" key="2">
    <source>
        <dbReference type="EMBL" id="PMD37964.1"/>
    </source>
</evidence>